<evidence type="ECO:0000313" key="2">
    <source>
        <dbReference type="Proteomes" id="UP000215127"/>
    </source>
</evidence>
<sequence length="118" mass="13555">MPAVRQDERPEKPVLFHDAGDRVQSLQTEFAARSIRGTVTLFKLYRSRWIPLARSMQSAREQGSTIQVAIRVRVMPCDWRGPPEVSSLRCLMGIGYKMPFQIMAKWFWSTAAIGKKRS</sequence>
<dbReference type="Proteomes" id="UP000215127">
    <property type="component" value="Chromosome 13"/>
</dbReference>
<dbReference type="AlphaFoldDB" id="A0A1X7S9J5"/>
<protein>
    <submittedName>
        <fullName evidence="1">Uncharacterized protein</fullName>
    </submittedName>
</protein>
<evidence type="ECO:0000313" key="1">
    <source>
        <dbReference type="EMBL" id="SMQ56309.1"/>
    </source>
</evidence>
<reference evidence="1 2" key="1">
    <citation type="submission" date="2016-06" db="EMBL/GenBank/DDBJ databases">
        <authorList>
            <person name="Kjaerup R.B."/>
            <person name="Dalgaard T.S."/>
            <person name="Juul-Madsen H.R."/>
        </authorList>
    </citation>
    <scope>NUCLEOTIDE SEQUENCE [LARGE SCALE GENOMIC DNA]</scope>
</reference>
<accession>A0A1X7S9J5</accession>
<organism evidence="1 2">
    <name type="scientific">Zymoseptoria tritici (strain ST99CH_3D7)</name>
    <dbReference type="NCBI Taxonomy" id="1276538"/>
    <lineage>
        <taxon>Eukaryota</taxon>
        <taxon>Fungi</taxon>
        <taxon>Dikarya</taxon>
        <taxon>Ascomycota</taxon>
        <taxon>Pezizomycotina</taxon>
        <taxon>Dothideomycetes</taxon>
        <taxon>Dothideomycetidae</taxon>
        <taxon>Mycosphaerellales</taxon>
        <taxon>Mycosphaerellaceae</taxon>
        <taxon>Zymoseptoria</taxon>
    </lineage>
</organism>
<proteinExistence type="predicted"/>
<name>A0A1X7S9J5_ZYMT9</name>
<keyword evidence="2" id="KW-1185">Reference proteome</keyword>
<gene>
    <name evidence="1" type="ORF">ZT3D7_G11464</name>
</gene>
<dbReference type="EMBL" id="LT853704">
    <property type="protein sequence ID" value="SMQ56309.1"/>
    <property type="molecule type" value="Genomic_DNA"/>
</dbReference>